<dbReference type="AlphaFoldDB" id="A0A4R6MDV2"/>
<dbReference type="PANTHER" id="PTHR42781">
    <property type="entry name" value="SPERMIDINE/PUTRESCINE IMPORT ATP-BINDING PROTEIN POTA"/>
    <property type="match status" value="1"/>
</dbReference>
<reference evidence="5 6" key="1">
    <citation type="submission" date="2019-03" db="EMBL/GenBank/DDBJ databases">
        <title>Genomic Encyclopedia of Type Strains, Phase III (KMG-III): the genomes of soil and plant-associated and newly described type strains.</title>
        <authorList>
            <person name="Whitman W."/>
        </authorList>
    </citation>
    <scope>NUCLEOTIDE SEQUENCE [LARGE SCALE GENOMIC DNA]</scope>
    <source>
        <strain evidence="5 6">CECT 7378</strain>
    </source>
</reference>
<dbReference type="Gene3D" id="3.40.50.300">
    <property type="entry name" value="P-loop containing nucleotide triphosphate hydrolases"/>
    <property type="match status" value="1"/>
</dbReference>
<dbReference type="InterPro" id="IPR017871">
    <property type="entry name" value="ABC_transporter-like_CS"/>
</dbReference>
<dbReference type="InterPro" id="IPR050093">
    <property type="entry name" value="ABC_SmlMolc_Importer"/>
</dbReference>
<evidence type="ECO:0000313" key="6">
    <source>
        <dbReference type="Proteomes" id="UP000294656"/>
    </source>
</evidence>
<dbReference type="InterPro" id="IPR003439">
    <property type="entry name" value="ABC_transporter-like_ATP-bd"/>
</dbReference>
<dbReference type="SUPFAM" id="SSF52540">
    <property type="entry name" value="P-loop containing nucleoside triphosphate hydrolases"/>
    <property type="match status" value="1"/>
</dbReference>
<dbReference type="GO" id="GO:0016887">
    <property type="term" value="F:ATP hydrolysis activity"/>
    <property type="evidence" value="ECO:0007669"/>
    <property type="project" value="InterPro"/>
</dbReference>
<dbReference type="Pfam" id="PF00005">
    <property type="entry name" value="ABC_tran"/>
    <property type="match status" value="1"/>
</dbReference>
<dbReference type="PROSITE" id="PS00211">
    <property type="entry name" value="ABC_TRANSPORTER_1"/>
    <property type="match status" value="1"/>
</dbReference>
<evidence type="ECO:0000256" key="3">
    <source>
        <dbReference type="ARBA" id="ARBA00022840"/>
    </source>
</evidence>
<evidence type="ECO:0000256" key="1">
    <source>
        <dbReference type="ARBA" id="ARBA00022448"/>
    </source>
</evidence>
<gene>
    <name evidence="5" type="ORF">DFP79_0939</name>
</gene>
<dbReference type="RefSeq" id="WP_133502751.1">
    <property type="nucleotide sequence ID" value="NZ_SNXC01000009.1"/>
</dbReference>
<name>A0A4R6MDV2_9GAMM</name>
<keyword evidence="6" id="KW-1185">Reference proteome</keyword>
<dbReference type="PROSITE" id="PS50893">
    <property type="entry name" value="ABC_TRANSPORTER_2"/>
    <property type="match status" value="1"/>
</dbReference>
<keyword evidence="2" id="KW-0547">Nucleotide-binding</keyword>
<evidence type="ECO:0000313" key="5">
    <source>
        <dbReference type="EMBL" id="TDO99928.1"/>
    </source>
</evidence>
<evidence type="ECO:0000259" key="4">
    <source>
        <dbReference type="PROSITE" id="PS50893"/>
    </source>
</evidence>
<feature type="domain" description="ABC transporter" evidence="4">
    <location>
        <begin position="2"/>
        <end position="207"/>
    </location>
</feature>
<keyword evidence="1" id="KW-0813">Transport</keyword>
<dbReference type="InterPro" id="IPR027417">
    <property type="entry name" value="P-loop_NTPase"/>
</dbReference>
<dbReference type="OrthoDB" id="9802264at2"/>
<dbReference type="EMBL" id="SNXC01000009">
    <property type="protein sequence ID" value="TDO99928.1"/>
    <property type="molecule type" value="Genomic_DNA"/>
</dbReference>
<dbReference type="GO" id="GO:0005524">
    <property type="term" value="F:ATP binding"/>
    <property type="evidence" value="ECO:0007669"/>
    <property type="project" value="UniProtKB-KW"/>
</dbReference>
<dbReference type="InterPro" id="IPR003593">
    <property type="entry name" value="AAA+_ATPase"/>
</dbReference>
<keyword evidence="3 5" id="KW-0067">ATP-binding</keyword>
<proteinExistence type="predicted"/>
<organism evidence="5 6">
    <name type="scientific">Marinomonas balearica</name>
    <dbReference type="NCBI Taxonomy" id="491947"/>
    <lineage>
        <taxon>Bacteria</taxon>
        <taxon>Pseudomonadati</taxon>
        <taxon>Pseudomonadota</taxon>
        <taxon>Gammaproteobacteria</taxon>
        <taxon>Oceanospirillales</taxon>
        <taxon>Oceanospirillaceae</taxon>
        <taxon>Marinomonas</taxon>
    </lineage>
</organism>
<accession>A0A4R6MDV2</accession>
<sequence length="207" mass="22622">MLIVRNFSLHSQSKCLIDSLSFEVDKGEILTIMGPSGIGKSSLLAYISGTIASDLSAVGDILLNDTTLTSVVPHRRGIGLMQQTPLLFPHMTIAENLLFAVPNLYENKTRHQKVINAIRDLELQGQENKLPDTLSGGQQARVALLRTLLAEPKCLLIDEPFSKLDATLRTTTREFVKEKIKQANIPTIVVTHDPDDASAMGGSIVHL</sequence>
<protein>
    <submittedName>
        <fullName evidence="5">Putative thiamine transport system ATP-binding protein</fullName>
    </submittedName>
</protein>
<dbReference type="SMART" id="SM00382">
    <property type="entry name" value="AAA"/>
    <property type="match status" value="1"/>
</dbReference>
<evidence type="ECO:0000256" key="2">
    <source>
        <dbReference type="ARBA" id="ARBA00022741"/>
    </source>
</evidence>
<dbReference type="PANTHER" id="PTHR42781:SF4">
    <property type="entry name" value="SPERMIDINE_PUTRESCINE IMPORT ATP-BINDING PROTEIN POTA"/>
    <property type="match status" value="1"/>
</dbReference>
<comment type="caution">
    <text evidence="5">The sequence shown here is derived from an EMBL/GenBank/DDBJ whole genome shotgun (WGS) entry which is preliminary data.</text>
</comment>
<dbReference type="Proteomes" id="UP000294656">
    <property type="component" value="Unassembled WGS sequence"/>
</dbReference>